<comment type="caution">
    <text evidence="1">The sequence shown here is derived from an EMBL/GenBank/DDBJ whole genome shotgun (WGS) entry which is preliminary data.</text>
</comment>
<evidence type="ECO:0000313" key="1">
    <source>
        <dbReference type="EMBL" id="OAS21143.1"/>
    </source>
</evidence>
<organism evidence="1 2">
    <name type="scientific">Paenibacillus oryzisoli</name>
    <dbReference type="NCBI Taxonomy" id="1850517"/>
    <lineage>
        <taxon>Bacteria</taxon>
        <taxon>Bacillati</taxon>
        <taxon>Bacillota</taxon>
        <taxon>Bacilli</taxon>
        <taxon>Bacillales</taxon>
        <taxon>Paenibacillaceae</taxon>
        <taxon>Paenibacillus</taxon>
    </lineage>
</organism>
<dbReference type="AlphaFoldDB" id="A0A198AJN4"/>
<dbReference type="STRING" id="1850517.A8708_30090"/>
<reference evidence="1 2" key="1">
    <citation type="submission" date="2016-05" db="EMBL/GenBank/DDBJ databases">
        <title>Paenibacillus sp. 1ZS3-15 nov., isolated from the rhizosphere soil.</title>
        <authorList>
            <person name="Zhang X.X."/>
            <person name="Zhang J."/>
        </authorList>
    </citation>
    <scope>NUCLEOTIDE SEQUENCE [LARGE SCALE GENOMIC DNA]</scope>
    <source>
        <strain evidence="1 2">1ZS3-15</strain>
    </source>
</reference>
<dbReference type="Proteomes" id="UP000078454">
    <property type="component" value="Unassembled WGS sequence"/>
</dbReference>
<protein>
    <submittedName>
        <fullName evidence="1">Uncharacterized protein</fullName>
    </submittedName>
</protein>
<accession>A0A198AJN4</accession>
<evidence type="ECO:0000313" key="2">
    <source>
        <dbReference type="Proteomes" id="UP000078454"/>
    </source>
</evidence>
<name>A0A198AJN4_9BACL</name>
<keyword evidence="2" id="KW-1185">Reference proteome</keyword>
<gene>
    <name evidence="1" type="ORF">A8708_30090</name>
</gene>
<dbReference type="EMBL" id="LYPB01000049">
    <property type="protein sequence ID" value="OAS21143.1"/>
    <property type="molecule type" value="Genomic_DNA"/>
</dbReference>
<dbReference type="RefSeq" id="WP_068662720.1">
    <property type="nucleotide sequence ID" value="NZ_LYPB01000049.1"/>
</dbReference>
<proteinExistence type="predicted"/>
<sequence length="134" mass="13756">MFVNSKLIKEELKFTAGINPTASAGVSSSTLHSMALHTKFLANVQTGPLTTATSLVVSVWESTSSVWASAVATEVTASRTTTSVATAGSGFVQVEIDADVLNKPYVGIYVAKAGDTASAIAATIIRGGARFGNM</sequence>